<protein>
    <recommendedName>
        <fullName evidence="3">Outer membrane protein beta-barrel domain-containing protein</fullName>
    </recommendedName>
</protein>
<dbReference type="KEGG" id="pmx:PERMA_0486"/>
<reference evidence="1 2" key="1">
    <citation type="journal article" date="2009" name="J. Bacteriol.">
        <title>Complete and draft genome sequences of six members of the Aquificales.</title>
        <authorList>
            <person name="Reysenbach A.L."/>
            <person name="Hamamura N."/>
            <person name="Podar M."/>
            <person name="Griffiths E."/>
            <person name="Ferreira S."/>
            <person name="Hochstein R."/>
            <person name="Heidelberg J."/>
            <person name="Johnson J."/>
            <person name="Mead D."/>
            <person name="Pohorille A."/>
            <person name="Sarmiento M."/>
            <person name="Schweighofer K."/>
            <person name="Seshadri R."/>
            <person name="Voytek M.A."/>
        </authorList>
    </citation>
    <scope>NUCLEOTIDE SEQUENCE [LARGE SCALE GENOMIC DNA]</scope>
    <source>
        <strain evidence="2">DSM 14350 / EX-H1</strain>
    </source>
</reference>
<sequence length="192" mass="20996">MRKFIFFMTFIMGLTLIYGVSAAAEKKYAVSLFGGTFKPTGDLKDWDGSGVFGISILRKITDSYGIMIDASGYSVEYDSSSYYGKIDTTALEALFTVTFGSSVYVYAAGGVGYYVNSLDEEVKFLSISNSSTGSALGYVAKFGVRSDSKGGFFGLFVKYNTNDQEVYDYINGRYYKANFGGTSYGLELGIHF</sequence>
<proteinExistence type="predicted"/>
<dbReference type="RefSeq" id="WP_012675695.1">
    <property type="nucleotide sequence ID" value="NC_012440.1"/>
</dbReference>
<organism evidence="1 2">
    <name type="scientific">Persephonella marina (strain DSM 14350 / EX-H1)</name>
    <dbReference type="NCBI Taxonomy" id="123214"/>
    <lineage>
        <taxon>Bacteria</taxon>
        <taxon>Pseudomonadati</taxon>
        <taxon>Aquificota</taxon>
        <taxon>Aquificia</taxon>
        <taxon>Aquificales</taxon>
        <taxon>Hydrogenothermaceae</taxon>
        <taxon>Persephonella</taxon>
    </lineage>
</organism>
<keyword evidence="2" id="KW-1185">Reference proteome</keyword>
<gene>
    <name evidence="1" type="ordered locus">PERMA_0486</name>
</gene>
<dbReference type="EMBL" id="CP001230">
    <property type="protein sequence ID" value="ACO03456.1"/>
    <property type="molecule type" value="Genomic_DNA"/>
</dbReference>
<dbReference type="HOGENOM" id="CLU_1413999_0_0_0"/>
<name>C0QUB1_PERMH</name>
<dbReference type="STRING" id="123214.PERMA_0486"/>
<evidence type="ECO:0000313" key="1">
    <source>
        <dbReference type="EMBL" id="ACO03456.1"/>
    </source>
</evidence>
<evidence type="ECO:0008006" key="3">
    <source>
        <dbReference type="Google" id="ProtNLM"/>
    </source>
</evidence>
<evidence type="ECO:0000313" key="2">
    <source>
        <dbReference type="Proteomes" id="UP000001366"/>
    </source>
</evidence>
<dbReference type="PaxDb" id="123214-PERMA_0486"/>
<dbReference type="AlphaFoldDB" id="C0QUB1"/>
<dbReference type="Proteomes" id="UP000001366">
    <property type="component" value="Chromosome"/>
</dbReference>
<accession>C0QUB1</accession>